<accession>A0A7S4AB41</accession>
<evidence type="ECO:0000259" key="1">
    <source>
        <dbReference type="Pfam" id="PF20670"/>
    </source>
</evidence>
<evidence type="ECO:0000313" key="2">
    <source>
        <dbReference type="EMBL" id="CAE0708999.1"/>
    </source>
</evidence>
<gene>
    <name evidence="2" type="ORF">PAUS00366_LOCUS1719</name>
</gene>
<feature type="domain" description="DUF6816" evidence="1">
    <location>
        <begin position="147"/>
        <end position="365"/>
    </location>
</feature>
<name>A0A7S4AB41_9STRA</name>
<dbReference type="Pfam" id="PF20670">
    <property type="entry name" value="DUF6816"/>
    <property type="match status" value="1"/>
</dbReference>
<dbReference type="InterPro" id="IPR049213">
    <property type="entry name" value="DUF6816"/>
</dbReference>
<reference evidence="2" key="1">
    <citation type="submission" date="2021-01" db="EMBL/GenBank/DDBJ databases">
        <authorList>
            <person name="Corre E."/>
            <person name="Pelletier E."/>
            <person name="Niang G."/>
            <person name="Scheremetjew M."/>
            <person name="Finn R."/>
            <person name="Kale V."/>
            <person name="Holt S."/>
            <person name="Cochrane G."/>
            <person name="Meng A."/>
            <person name="Brown T."/>
            <person name="Cohen L."/>
        </authorList>
    </citation>
    <scope>NUCLEOTIDE SEQUENCE</scope>
    <source>
        <strain evidence="2">10249 10 AB</strain>
    </source>
</reference>
<proteinExistence type="predicted"/>
<protein>
    <recommendedName>
        <fullName evidence="1">DUF6816 domain-containing protein</fullName>
    </recommendedName>
</protein>
<organism evidence="2">
    <name type="scientific">Pseudo-nitzschia australis</name>
    <dbReference type="NCBI Taxonomy" id="44445"/>
    <lineage>
        <taxon>Eukaryota</taxon>
        <taxon>Sar</taxon>
        <taxon>Stramenopiles</taxon>
        <taxon>Ochrophyta</taxon>
        <taxon>Bacillariophyta</taxon>
        <taxon>Bacillariophyceae</taxon>
        <taxon>Bacillariophycidae</taxon>
        <taxon>Bacillariales</taxon>
        <taxon>Bacillariaceae</taxon>
        <taxon>Pseudo-nitzschia</taxon>
    </lineage>
</organism>
<sequence length="366" mass="40076">MASNTIKKMKGRSVNNGLCCAIIICYVALTTGLVQHEHRHQEVPPAASTSRRTFGIVSTASLSSLLIGNPSTTFEALADPLNALIPAGSGAVLQQLATIKRSDGWKESPPRLLTQLGISRIAAAADESPSSSKSITPLQQSLSPFSDRELYYPSSFAGEWSVTSTLQQKIFPYGPDFVPSRSLVEGSPRNRGEQVGDSTSYAVRYMSDSEKTINDRAFNLVSMSRSYQQMSPVIADSIVWNSKKDPTRLTYQTEPIAADMRPVGPRKAEVYLTARKTEESTSGEQQIFAAAERGRTITVGTGSVSANDQEIITEFRTIDGDTMRAISRIAVYLTPNPNSREGVLWQQVNGKAVAFYDYEMVMERKK</sequence>
<dbReference type="AlphaFoldDB" id="A0A7S4AB41"/>
<dbReference type="EMBL" id="HBIX01002315">
    <property type="protein sequence ID" value="CAE0708999.1"/>
    <property type="molecule type" value="Transcribed_RNA"/>
</dbReference>